<dbReference type="GO" id="GO:0007015">
    <property type="term" value="P:actin filament organization"/>
    <property type="evidence" value="ECO:0007669"/>
    <property type="project" value="EnsemblFungi"/>
</dbReference>
<dbReference type="GO" id="GO:0030479">
    <property type="term" value="C:actin cortical patch"/>
    <property type="evidence" value="ECO:0007669"/>
    <property type="project" value="EnsemblFungi"/>
</dbReference>
<accession>A0A1E4TN00</accession>
<dbReference type="PANTHER" id="PTHR47385">
    <property type="entry name" value="CALPONIN"/>
    <property type="match status" value="1"/>
</dbReference>
<keyword evidence="3" id="KW-1185">Reference proteome</keyword>
<organism evidence="2 3">
    <name type="scientific">Pachysolen tannophilus NRRL Y-2460</name>
    <dbReference type="NCBI Taxonomy" id="669874"/>
    <lineage>
        <taxon>Eukaryota</taxon>
        <taxon>Fungi</taxon>
        <taxon>Dikarya</taxon>
        <taxon>Ascomycota</taxon>
        <taxon>Saccharomycotina</taxon>
        <taxon>Pichiomycetes</taxon>
        <taxon>Pachysolenaceae</taxon>
        <taxon>Pachysolen</taxon>
    </lineage>
</organism>
<dbReference type="Proteomes" id="UP000094236">
    <property type="component" value="Unassembled WGS sequence"/>
</dbReference>
<dbReference type="STRING" id="669874.A0A1E4TN00"/>
<dbReference type="Gene3D" id="1.10.418.10">
    <property type="entry name" value="Calponin-like domain"/>
    <property type="match status" value="1"/>
</dbReference>
<dbReference type="PANTHER" id="PTHR47385:SF14">
    <property type="entry name" value="TRANSGELIN"/>
    <property type="match status" value="1"/>
</dbReference>
<evidence type="ECO:0000313" key="3">
    <source>
        <dbReference type="Proteomes" id="UP000094236"/>
    </source>
</evidence>
<dbReference type="PRINTS" id="PR00888">
    <property type="entry name" value="SM22CALPONIN"/>
</dbReference>
<name>A0A1E4TN00_PACTA</name>
<proteinExistence type="predicted"/>
<dbReference type="AlphaFoldDB" id="A0A1E4TN00"/>
<feature type="domain" description="Calponin-homology (CH)" evidence="1">
    <location>
        <begin position="33"/>
        <end position="141"/>
    </location>
</feature>
<dbReference type="PROSITE" id="PS50021">
    <property type="entry name" value="CH"/>
    <property type="match status" value="1"/>
</dbReference>
<dbReference type="GO" id="GO:0051015">
    <property type="term" value="F:actin filament binding"/>
    <property type="evidence" value="ECO:0007669"/>
    <property type="project" value="EnsemblFungi"/>
</dbReference>
<sequence>MSLNFDSSLYSLKKKDVASLDDDLRKSRMLKYENLVQAVKDWLKIYVSIDDETDLIEQLKSGEILCELINVVESKYGNNNFVKYKKSNIPFVQMENIEIFSRYCMSLGVPQDELFQTVDLFESKDPYQVLITIQSFSRALGRVFKIPKIIGPQISEKKPRPPIPKKPINLKNSSYPGWSTIEYGYMGGANQKTEKVVFGGTRHI</sequence>
<dbReference type="GO" id="GO:0030674">
    <property type="term" value="F:protein-macromolecule adaptor activity"/>
    <property type="evidence" value="ECO:0007669"/>
    <property type="project" value="EnsemblFungi"/>
</dbReference>
<dbReference type="Pfam" id="PF00307">
    <property type="entry name" value="CH"/>
    <property type="match status" value="1"/>
</dbReference>
<dbReference type="InterPro" id="IPR050606">
    <property type="entry name" value="Calponin-like"/>
</dbReference>
<reference evidence="3" key="1">
    <citation type="submission" date="2016-05" db="EMBL/GenBank/DDBJ databases">
        <title>Comparative genomics of biotechnologically important yeasts.</title>
        <authorList>
            <consortium name="DOE Joint Genome Institute"/>
            <person name="Riley R."/>
            <person name="Haridas S."/>
            <person name="Wolfe K.H."/>
            <person name="Lopes M.R."/>
            <person name="Hittinger C.T."/>
            <person name="Goker M."/>
            <person name="Salamov A."/>
            <person name="Wisecaver J."/>
            <person name="Long T.M."/>
            <person name="Aerts A.L."/>
            <person name="Barry K."/>
            <person name="Choi C."/>
            <person name="Clum A."/>
            <person name="Coughlan A.Y."/>
            <person name="Deshpande S."/>
            <person name="Douglass A.P."/>
            <person name="Hanson S.J."/>
            <person name="Klenk H.-P."/>
            <person name="Labutti K."/>
            <person name="Lapidus A."/>
            <person name="Lindquist E."/>
            <person name="Lipzen A."/>
            <person name="Meier-Kolthoff J.P."/>
            <person name="Ohm R.A."/>
            <person name="Otillar R.P."/>
            <person name="Pangilinan J."/>
            <person name="Peng Y."/>
            <person name="Rokas A."/>
            <person name="Rosa C.A."/>
            <person name="Scheuner C."/>
            <person name="Sibirny A.A."/>
            <person name="Slot J.C."/>
            <person name="Stielow J.B."/>
            <person name="Sun H."/>
            <person name="Kurtzman C.P."/>
            <person name="Blackwell M."/>
            <person name="Grigoriev I.V."/>
            <person name="Jeffries T.W."/>
        </authorList>
    </citation>
    <scope>NUCLEOTIDE SEQUENCE [LARGE SCALE GENOMIC DNA]</scope>
    <source>
        <strain evidence="3">NRRL Y-2460</strain>
    </source>
</reference>
<gene>
    <name evidence="2" type="ORF">PACTADRAFT_52128</name>
</gene>
<dbReference type="OrthoDB" id="21595at2759"/>
<dbReference type="InterPro" id="IPR001715">
    <property type="entry name" value="CH_dom"/>
</dbReference>
<dbReference type="EMBL" id="KV454019">
    <property type="protein sequence ID" value="ODV93109.1"/>
    <property type="molecule type" value="Genomic_DNA"/>
</dbReference>
<dbReference type="SMART" id="SM00033">
    <property type="entry name" value="CH"/>
    <property type="match status" value="1"/>
</dbReference>
<evidence type="ECO:0000313" key="2">
    <source>
        <dbReference type="EMBL" id="ODV93109.1"/>
    </source>
</evidence>
<dbReference type="InterPro" id="IPR003096">
    <property type="entry name" value="SM22_calponin"/>
</dbReference>
<evidence type="ECO:0000259" key="1">
    <source>
        <dbReference type="PROSITE" id="PS50021"/>
    </source>
</evidence>
<protein>
    <recommendedName>
        <fullName evidence="1">Calponin-homology (CH) domain-containing protein</fullName>
    </recommendedName>
</protein>
<dbReference type="SUPFAM" id="SSF47576">
    <property type="entry name" value="Calponin-homology domain, CH-domain"/>
    <property type="match status" value="1"/>
</dbReference>
<dbReference type="InterPro" id="IPR036872">
    <property type="entry name" value="CH_dom_sf"/>
</dbReference>